<keyword evidence="5" id="KW-1185">Reference proteome</keyword>
<dbReference type="Gene3D" id="3.40.50.720">
    <property type="entry name" value="NAD(P)-binding Rossmann-like Domain"/>
    <property type="match status" value="1"/>
</dbReference>
<evidence type="ECO:0000259" key="2">
    <source>
        <dbReference type="Pfam" id="PF01408"/>
    </source>
</evidence>
<dbReference type="AlphaFoldDB" id="A0A401YN73"/>
<comment type="caution">
    <text evidence="4">The sequence shown here is derived from an EMBL/GenBank/DDBJ whole genome shotgun (WGS) entry which is preliminary data.</text>
</comment>
<keyword evidence="1" id="KW-0560">Oxidoreductase</keyword>
<dbReference type="Pfam" id="PF22725">
    <property type="entry name" value="GFO_IDH_MocA_C3"/>
    <property type="match status" value="1"/>
</dbReference>
<dbReference type="GO" id="GO:0000166">
    <property type="term" value="F:nucleotide binding"/>
    <property type="evidence" value="ECO:0007669"/>
    <property type="project" value="InterPro"/>
</dbReference>
<evidence type="ECO:0000313" key="5">
    <source>
        <dbReference type="Proteomes" id="UP000286931"/>
    </source>
</evidence>
<evidence type="ECO:0000256" key="1">
    <source>
        <dbReference type="ARBA" id="ARBA00023002"/>
    </source>
</evidence>
<dbReference type="PANTHER" id="PTHR43818:SF11">
    <property type="entry name" value="BCDNA.GH03377"/>
    <property type="match status" value="1"/>
</dbReference>
<evidence type="ECO:0000313" key="4">
    <source>
        <dbReference type="EMBL" id="GCD96063.1"/>
    </source>
</evidence>
<feature type="domain" description="Gfo/Idh/MocA-like oxidoreductase N-terminal" evidence="2">
    <location>
        <begin position="16"/>
        <end position="140"/>
    </location>
</feature>
<dbReference type="InterPro" id="IPR050463">
    <property type="entry name" value="Gfo/Idh/MocA_oxidrdct_glycsds"/>
</dbReference>
<dbReference type="RefSeq" id="WP_246126747.1">
    <property type="nucleotide sequence ID" value="NZ_BIFH01000019.1"/>
</dbReference>
<dbReference type="GO" id="GO:0016491">
    <property type="term" value="F:oxidoreductase activity"/>
    <property type="evidence" value="ECO:0007669"/>
    <property type="project" value="UniProtKB-KW"/>
</dbReference>
<gene>
    <name evidence="4" type="ORF">EHYA_03747</name>
</gene>
<dbReference type="Pfam" id="PF01408">
    <property type="entry name" value="GFO_IDH_MocA"/>
    <property type="match status" value="1"/>
</dbReference>
<proteinExistence type="predicted"/>
<dbReference type="Proteomes" id="UP000286931">
    <property type="component" value="Unassembled WGS sequence"/>
</dbReference>
<reference evidence="4 5" key="1">
    <citation type="submission" date="2018-12" db="EMBL/GenBank/DDBJ databases">
        <title>Draft genome sequence of Embleya hyalina NBRC 13850T.</title>
        <authorList>
            <person name="Komaki H."/>
            <person name="Hosoyama A."/>
            <person name="Kimura A."/>
            <person name="Ichikawa N."/>
            <person name="Tamura T."/>
        </authorList>
    </citation>
    <scope>NUCLEOTIDE SEQUENCE [LARGE SCALE GENOMIC DNA]</scope>
    <source>
        <strain evidence="4 5">NBRC 13850</strain>
    </source>
</reference>
<organism evidence="4 5">
    <name type="scientific">Embleya hyalina</name>
    <dbReference type="NCBI Taxonomy" id="516124"/>
    <lineage>
        <taxon>Bacteria</taxon>
        <taxon>Bacillati</taxon>
        <taxon>Actinomycetota</taxon>
        <taxon>Actinomycetes</taxon>
        <taxon>Kitasatosporales</taxon>
        <taxon>Streptomycetaceae</taxon>
        <taxon>Embleya</taxon>
    </lineage>
</organism>
<dbReference type="SUPFAM" id="SSF55347">
    <property type="entry name" value="Glyceraldehyde-3-phosphate dehydrogenase-like, C-terminal domain"/>
    <property type="match status" value="1"/>
</dbReference>
<dbReference type="Gene3D" id="3.30.360.10">
    <property type="entry name" value="Dihydrodipicolinate Reductase, domain 2"/>
    <property type="match status" value="1"/>
</dbReference>
<dbReference type="EMBL" id="BIFH01000019">
    <property type="protein sequence ID" value="GCD96063.1"/>
    <property type="molecule type" value="Genomic_DNA"/>
</dbReference>
<dbReference type="InterPro" id="IPR036291">
    <property type="entry name" value="NAD(P)-bd_dom_sf"/>
</dbReference>
<feature type="domain" description="GFO/IDH/MocA-like oxidoreductase" evidence="3">
    <location>
        <begin position="171"/>
        <end position="306"/>
    </location>
</feature>
<name>A0A401YN73_9ACTN</name>
<dbReference type="InterPro" id="IPR000683">
    <property type="entry name" value="Gfo/Idh/MocA-like_OxRdtase_N"/>
</dbReference>
<dbReference type="PANTHER" id="PTHR43818">
    <property type="entry name" value="BCDNA.GH03377"/>
    <property type="match status" value="1"/>
</dbReference>
<dbReference type="SUPFAM" id="SSF51735">
    <property type="entry name" value="NAD(P)-binding Rossmann-fold domains"/>
    <property type="match status" value="1"/>
</dbReference>
<dbReference type="InterPro" id="IPR055170">
    <property type="entry name" value="GFO_IDH_MocA-like_dom"/>
</dbReference>
<protein>
    <submittedName>
        <fullName evidence="4">Dehydrogenase</fullName>
    </submittedName>
</protein>
<sequence>MNGKHDVNGTHARPLGIGIIGSGFIAHFHVRSWQAIRGSDIVATQSRTLDRARELAAYAEDLRVGVDVTAYDDIAALVRDERVDAVWVLTPNHTRVEVVRAICDEVASGRARLRGIAVEKPLGRNIAEARQVADLVREAGIPHAYLENQVYAPRLTRARELMWTRGARHSGTPYLARCTEEHSGPHSAWFWDGEAQGGGVLNDLMCHSLEAGRFLLTPPGVAPSQWLRPVSVTATIASLRWGRERYAARLEREFPGVQDYRDTPSEDYANATYTFVNGDDEPVVVEAMTSWGYVGAGMRLSFELLGPEYSMSANSLSGDATVFFSRNLEQASGEDMVEKQNAEQGLMPVIADEPAAYGYTAENTHISGMFARGEQPLESLDSGVEVTELLMAAYYAAETQTVVRFPVDLGDYVPAVARRAWRPRSTSGTPSGTEAGA</sequence>
<evidence type="ECO:0000259" key="3">
    <source>
        <dbReference type="Pfam" id="PF22725"/>
    </source>
</evidence>
<accession>A0A401YN73</accession>